<dbReference type="GO" id="GO:0005737">
    <property type="term" value="C:cytoplasm"/>
    <property type="evidence" value="ECO:0007669"/>
    <property type="project" value="UniProtKB-SubCell"/>
</dbReference>
<feature type="active site" description="Proton donor/acceptor" evidence="6">
    <location>
        <position position="146"/>
    </location>
</feature>
<keyword evidence="6" id="KW-0963">Cytoplasm</keyword>
<sequence length="395" mass="42951">MAKVIAINAGSSSLKFQLFEMPAETVLTAGLVERIGLDNAVFTISVNGEKQTETTEIPDHAVAVKILLSKLTDLGIIQSLDEIEGIGHRVVHGGEKFDDSVLITPETLAQIEELSELAPLHNPANVVGIKAFKEVLPNVPAVAVFDTAFHQTMPDQSFLYSLPYEYYEKFGIRKYGFHGTSHKYVSERAAELLGRPIEQLRLISCHLGNGASIAAIEGGKSIDTSMGFTPLAGVAMGTRSGNIDPALIPFIMEKTGHSAIEVLDILNKKSGLLGISGLSSDLRDITKAAEEGNDRARTSLEVFASRIHKYIGSYAARMSGVDAIIFTAGIGENSIDIRERVLRGLEFMGVYWDPSLNQVRGEEAFISYPHSPVKVMIIPTNEEVMIARDVERIAK</sequence>
<dbReference type="OrthoDB" id="9802453at2"/>
<feature type="binding site" evidence="6">
    <location>
        <position position="15"/>
    </location>
    <ligand>
        <name>ATP</name>
        <dbReference type="ChEBI" id="CHEBI:30616"/>
    </ligand>
</feature>
<dbReference type="STRING" id="246786.GS18_0207505"/>
<dbReference type="GO" id="GO:0000287">
    <property type="term" value="F:magnesium ion binding"/>
    <property type="evidence" value="ECO:0007669"/>
    <property type="project" value="UniProtKB-UniRule"/>
</dbReference>
<evidence type="ECO:0000313" key="9">
    <source>
        <dbReference type="Proteomes" id="UP000028549"/>
    </source>
</evidence>
<comment type="pathway">
    <text evidence="6">Metabolic intermediate biosynthesis; acetyl-CoA biosynthesis; acetyl-CoA from acetate: step 1/2.</text>
</comment>
<comment type="subunit">
    <text evidence="6">Homodimer.</text>
</comment>
<dbReference type="RefSeq" id="WP_029279102.1">
    <property type="nucleotide sequence ID" value="NZ_CANLZQ010000001.1"/>
</dbReference>
<evidence type="ECO:0000256" key="2">
    <source>
        <dbReference type="ARBA" id="ARBA00022679"/>
    </source>
</evidence>
<comment type="subcellular location">
    <subcellularLocation>
        <location evidence="6">Cytoplasm</location>
    </subcellularLocation>
</comment>
<keyword evidence="4 6" id="KW-0418">Kinase</keyword>
<dbReference type="Proteomes" id="UP000028549">
    <property type="component" value="Unassembled WGS sequence"/>
</dbReference>
<dbReference type="GO" id="GO:0006083">
    <property type="term" value="P:acetate metabolic process"/>
    <property type="evidence" value="ECO:0007669"/>
    <property type="project" value="TreeGrafter"/>
</dbReference>
<accession>A0A084H0M8</accession>
<evidence type="ECO:0000256" key="3">
    <source>
        <dbReference type="ARBA" id="ARBA00022741"/>
    </source>
</evidence>
<feature type="binding site" evidence="6">
    <location>
        <begin position="281"/>
        <end position="283"/>
    </location>
    <ligand>
        <name>ATP</name>
        <dbReference type="ChEBI" id="CHEBI:30616"/>
    </ligand>
</feature>
<feature type="site" description="Transition state stabilizer" evidence="6">
    <location>
        <position position="239"/>
    </location>
</feature>
<protein>
    <recommendedName>
        <fullName evidence="6">Acetate kinase</fullName>
        <ecNumber evidence="6">2.7.2.1</ecNumber>
    </recommendedName>
    <alternativeName>
        <fullName evidence="6">Acetokinase</fullName>
    </alternativeName>
</protein>
<keyword evidence="9" id="KW-1185">Reference proteome</keyword>
<evidence type="ECO:0000256" key="5">
    <source>
        <dbReference type="ARBA" id="ARBA00022840"/>
    </source>
</evidence>
<dbReference type="PIRSF" id="PIRSF000722">
    <property type="entry name" value="Acetate_prop_kin"/>
    <property type="match status" value="1"/>
</dbReference>
<keyword evidence="3 6" id="KW-0547">Nucleotide-binding</keyword>
<dbReference type="InterPro" id="IPR000890">
    <property type="entry name" value="Aliphatic_acid_kin_short-chain"/>
</dbReference>
<dbReference type="GO" id="GO:0008776">
    <property type="term" value="F:acetate kinase activity"/>
    <property type="evidence" value="ECO:0007669"/>
    <property type="project" value="UniProtKB-UniRule"/>
</dbReference>
<dbReference type="NCBIfam" id="TIGR00016">
    <property type="entry name" value="ackA"/>
    <property type="match status" value="1"/>
</dbReference>
<dbReference type="CDD" id="cd24010">
    <property type="entry name" value="ASKHA_NBD_AcK_PK"/>
    <property type="match status" value="1"/>
</dbReference>
<dbReference type="EC" id="2.7.2.1" evidence="6"/>
<comment type="similarity">
    <text evidence="1 6 7">Belongs to the acetokinase family.</text>
</comment>
<dbReference type="AlphaFoldDB" id="A0A084H0M8"/>
<dbReference type="PRINTS" id="PR00471">
    <property type="entry name" value="ACETATEKNASE"/>
</dbReference>
<dbReference type="InterPro" id="IPR004372">
    <property type="entry name" value="Ac/propionate_kinase"/>
</dbReference>
<evidence type="ECO:0000256" key="6">
    <source>
        <dbReference type="HAMAP-Rule" id="MF_00020"/>
    </source>
</evidence>
<dbReference type="InterPro" id="IPR043129">
    <property type="entry name" value="ATPase_NBD"/>
</dbReference>
<feature type="binding site" evidence="6">
    <location>
        <begin position="206"/>
        <end position="210"/>
    </location>
    <ligand>
        <name>ATP</name>
        <dbReference type="ChEBI" id="CHEBI:30616"/>
    </ligand>
</feature>
<dbReference type="SUPFAM" id="SSF53067">
    <property type="entry name" value="Actin-like ATPase domain"/>
    <property type="match status" value="2"/>
</dbReference>
<dbReference type="UniPathway" id="UPA00340">
    <property type="reaction ID" value="UER00458"/>
</dbReference>
<dbReference type="PROSITE" id="PS01076">
    <property type="entry name" value="ACETATE_KINASE_2"/>
    <property type="match status" value="1"/>
</dbReference>
<name>A0A084H0M8_METID</name>
<proteinExistence type="inferred from homology"/>
<gene>
    <name evidence="6" type="primary">ackA</name>
    <name evidence="8" type="ORF">GS18_0207505</name>
</gene>
<evidence type="ECO:0000256" key="7">
    <source>
        <dbReference type="RuleBase" id="RU003835"/>
    </source>
</evidence>
<dbReference type="InterPro" id="IPR023865">
    <property type="entry name" value="Aliphatic_acid_kinase_CS"/>
</dbReference>
<dbReference type="EMBL" id="JNVC02000003">
    <property type="protein sequence ID" value="KEZ53140.1"/>
    <property type="molecule type" value="Genomic_DNA"/>
</dbReference>
<feature type="binding site" evidence="6">
    <location>
        <position position="8"/>
    </location>
    <ligand>
        <name>Mg(2+)</name>
        <dbReference type="ChEBI" id="CHEBI:18420"/>
    </ligand>
</feature>
<comment type="cofactor">
    <cofactor evidence="6">
        <name>Mg(2+)</name>
        <dbReference type="ChEBI" id="CHEBI:18420"/>
    </cofactor>
    <cofactor evidence="6">
        <name>Mn(2+)</name>
        <dbReference type="ChEBI" id="CHEBI:29035"/>
    </cofactor>
    <text evidence="6">Mg(2+). Can also accept Mn(2+).</text>
</comment>
<dbReference type="PROSITE" id="PS01075">
    <property type="entry name" value="ACETATE_KINASE_1"/>
    <property type="match status" value="1"/>
</dbReference>
<dbReference type="Gene3D" id="3.30.420.40">
    <property type="match status" value="2"/>
</dbReference>
<comment type="catalytic activity">
    <reaction evidence="6">
        <text>acetate + ATP = acetyl phosphate + ADP</text>
        <dbReference type="Rhea" id="RHEA:11352"/>
        <dbReference type="ChEBI" id="CHEBI:22191"/>
        <dbReference type="ChEBI" id="CHEBI:30089"/>
        <dbReference type="ChEBI" id="CHEBI:30616"/>
        <dbReference type="ChEBI" id="CHEBI:456216"/>
        <dbReference type="EC" id="2.7.2.1"/>
    </reaction>
</comment>
<dbReference type="GO" id="GO:0005524">
    <property type="term" value="F:ATP binding"/>
    <property type="evidence" value="ECO:0007669"/>
    <property type="project" value="UniProtKB-KW"/>
</dbReference>
<dbReference type="PANTHER" id="PTHR21060:SF15">
    <property type="entry name" value="ACETATE KINASE-RELATED"/>
    <property type="match status" value="1"/>
</dbReference>
<feature type="binding site" evidence="6">
    <location>
        <begin position="329"/>
        <end position="333"/>
    </location>
    <ligand>
        <name>ATP</name>
        <dbReference type="ChEBI" id="CHEBI:30616"/>
    </ligand>
</feature>
<feature type="site" description="Transition state stabilizer" evidence="6">
    <location>
        <position position="178"/>
    </location>
</feature>
<dbReference type="HAMAP" id="MF_00020">
    <property type="entry name" value="Acetate_kinase"/>
    <property type="match status" value="1"/>
</dbReference>
<evidence type="ECO:0000256" key="4">
    <source>
        <dbReference type="ARBA" id="ARBA00022777"/>
    </source>
</evidence>
<evidence type="ECO:0000256" key="1">
    <source>
        <dbReference type="ARBA" id="ARBA00008748"/>
    </source>
</evidence>
<keyword evidence="6" id="KW-0479">Metal-binding</keyword>
<feature type="binding site" evidence="6">
    <location>
        <position position="89"/>
    </location>
    <ligand>
        <name>substrate</name>
    </ligand>
</feature>
<comment type="function">
    <text evidence="6">Catalyzes the formation of acetyl phosphate from acetate and ATP. Can also catalyze the reverse reaction.</text>
</comment>
<dbReference type="Pfam" id="PF00871">
    <property type="entry name" value="Acetate_kinase"/>
    <property type="match status" value="1"/>
</dbReference>
<feature type="binding site" evidence="6">
    <location>
        <position position="382"/>
    </location>
    <ligand>
        <name>Mg(2+)</name>
        <dbReference type="ChEBI" id="CHEBI:18420"/>
    </ligand>
</feature>
<keyword evidence="2 6" id="KW-0808">Transferase</keyword>
<organism evidence="8 9">
    <name type="scientific">Metabacillus indicus</name>
    <name type="common">Bacillus indicus</name>
    <dbReference type="NCBI Taxonomy" id="246786"/>
    <lineage>
        <taxon>Bacteria</taxon>
        <taxon>Bacillati</taxon>
        <taxon>Bacillota</taxon>
        <taxon>Bacilli</taxon>
        <taxon>Bacillales</taxon>
        <taxon>Bacillaceae</taxon>
        <taxon>Metabacillus</taxon>
    </lineage>
</organism>
<dbReference type="GO" id="GO:0006085">
    <property type="term" value="P:acetyl-CoA biosynthetic process"/>
    <property type="evidence" value="ECO:0007669"/>
    <property type="project" value="UniProtKB-UniRule"/>
</dbReference>
<reference evidence="8 9" key="1">
    <citation type="journal article" date="2005" name="Int. J. Syst. Evol. Microbiol.">
        <title>Bacillus cibi sp. nov., isolated from jeotgal, a traditional Korean fermented seafood.</title>
        <authorList>
            <person name="Yoon J.H."/>
            <person name="Lee C.H."/>
            <person name="Oh T.K."/>
        </authorList>
    </citation>
    <scope>NUCLEOTIDE SEQUENCE [LARGE SCALE GENOMIC DNA]</scope>
    <source>
        <strain evidence="8 9">DSM 16189</strain>
    </source>
</reference>
<comment type="caution">
    <text evidence="8">The sequence shown here is derived from an EMBL/GenBank/DDBJ whole genome shotgun (WGS) entry which is preliminary data.</text>
</comment>
<keyword evidence="6" id="KW-0460">Magnesium</keyword>
<evidence type="ECO:0000313" key="8">
    <source>
        <dbReference type="EMBL" id="KEZ53140.1"/>
    </source>
</evidence>
<keyword evidence="5 6" id="KW-0067">ATP-binding</keyword>
<dbReference type="PANTHER" id="PTHR21060">
    <property type="entry name" value="ACETATE KINASE"/>
    <property type="match status" value="1"/>
</dbReference>